<dbReference type="InterPro" id="IPR001810">
    <property type="entry name" value="F-box_dom"/>
</dbReference>
<keyword evidence="1" id="KW-1185">Reference proteome</keyword>
<gene>
    <name evidence="2" type="primary">LOC108850831</name>
</gene>
<dbReference type="AlphaFoldDB" id="A0A6J0N5Q0"/>
<dbReference type="OrthoDB" id="1030928at2759"/>
<accession>A0A6J0N5Q0</accession>
<dbReference type="RefSeq" id="XP_018479804.2">
    <property type="nucleotide sequence ID" value="XM_018624302.2"/>
</dbReference>
<dbReference type="KEGG" id="rsz:108850831"/>
<dbReference type="SUPFAM" id="SSF81383">
    <property type="entry name" value="F-box domain"/>
    <property type="match status" value="1"/>
</dbReference>
<dbReference type="PANTHER" id="PTHR31111">
    <property type="entry name" value="BNAA05G37150D PROTEIN-RELATED"/>
    <property type="match status" value="1"/>
</dbReference>
<reference evidence="1" key="1">
    <citation type="journal article" date="2019" name="Database">
        <title>The radish genome database (RadishGD): an integrated information resource for radish genomics.</title>
        <authorList>
            <person name="Yu H.J."/>
            <person name="Baek S."/>
            <person name="Lee Y.J."/>
            <person name="Cho A."/>
            <person name="Mun J.H."/>
        </authorList>
    </citation>
    <scope>NUCLEOTIDE SEQUENCE [LARGE SCALE GENOMIC DNA]</scope>
    <source>
        <strain evidence="1">cv. WK10039</strain>
    </source>
</reference>
<sequence>MFLREGRKGREICKSHELPYELVIEILTRLPAKSLMRFKSVSKLWSSIICSQYFTDGRLKVSSSPQRIYMWLSFNKSPSQNVSVLLSSSSPADDTTMSSFVVDQNLTIPSMEGYFVSQVFCGLMCFINGPSAKIYNTTTRQLVVLPDIEGSNIVAEDRRNKKFMYHIGHDPLHNQYKVLCIVSAPIGICSRYTSEQWVLVLGGDGSSRWRNISNPCPSHCPFTQRLTIKGRVYYLAWIICFHRVLVCFDICSEEISMFQVPEGNAPWHFALYTELIEYGGRVAVLYNEDFDERGVMELWVRDDAEKNLWSKKTFVLDPSQMHLLNGIRFRVQGTTRNGEVILVPQNTSRNPTTCEMIVEDKTTTRFHLFLYNLQNNHLRKVEIKDTSNRYLTNMWDIIGLDDVENLRYL</sequence>
<dbReference type="Pfam" id="PF08268">
    <property type="entry name" value="FBA_3"/>
    <property type="match status" value="1"/>
</dbReference>
<dbReference type="InterPro" id="IPR013187">
    <property type="entry name" value="F-box-assoc_dom_typ3"/>
</dbReference>
<dbReference type="SMART" id="SM00256">
    <property type="entry name" value="FBOX"/>
    <property type="match status" value="1"/>
</dbReference>
<organism evidence="1 2">
    <name type="scientific">Raphanus sativus</name>
    <name type="common">Radish</name>
    <name type="synonym">Raphanus raphanistrum var. sativus</name>
    <dbReference type="NCBI Taxonomy" id="3726"/>
    <lineage>
        <taxon>Eukaryota</taxon>
        <taxon>Viridiplantae</taxon>
        <taxon>Streptophyta</taxon>
        <taxon>Embryophyta</taxon>
        <taxon>Tracheophyta</taxon>
        <taxon>Spermatophyta</taxon>
        <taxon>Magnoliopsida</taxon>
        <taxon>eudicotyledons</taxon>
        <taxon>Gunneridae</taxon>
        <taxon>Pentapetalae</taxon>
        <taxon>rosids</taxon>
        <taxon>malvids</taxon>
        <taxon>Brassicales</taxon>
        <taxon>Brassicaceae</taxon>
        <taxon>Brassiceae</taxon>
        <taxon>Raphanus</taxon>
    </lineage>
</organism>
<reference evidence="2" key="2">
    <citation type="submission" date="2025-08" db="UniProtKB">
        <authorList>
            <consortium name="RefSeq"/>
        </authorList>
    </citation>
    <scope>IDENTIFICATION</scope>
    <source>
        <tissue evidence="2">Leaf</tissue>
    </source>
</reference>
<dbReference type="GeneID" id="108850831"/>
<proteinExistence type="predicted"/>
<evidence type="ECO:0000313" key="1">
    <source>
        <dbReference type="Proteomes" id="UP000504610"/>
    </source>
</evidence>
<dbReference type="NCBIfam" id="TIGR01640">
    <property type="entry name" value="F_box_assoc_1"/>
    <property type="match status" value="1"/>
</dbReference>
<dbReference type="PANTHER" id="PTHR31111:SF17">
    <property type="entry name" value="F-BOX DOMAIN-CONTAINING PROTEIN"/>
    <property type="match status" value="1"/>
</dbReference>
<dbReference type="PROSITE" id="PS50181">
    <property type="entry name" value="FBOX"/>
    <property type="match status" value="1"/>
</dbReference>
<dbReference type="InterPro" id="IPR017451">
    <property type="entry name" value="F-box-assoc_interact_dom"/>
</dbReference>
<dbReference type="Gene3D" id="1.20.1280.50">
    <property type="match status" value="1"/>
</dbReference>
<name>A0A6J0N5Q0_RAPSA</name>
<dbReference type="CDD" id="cd22157">
    <property type="entry name" value="F-box_AtFBW1-like"/>
    <property type="match status" value="1"/>
</dbReference>
<dbReference type="Proteomes" id="UP000504610">
    <property type="component" value="Chromosome 4"/>
</dbReference>
<evidence type="ECO:0000313" key="2">
    <source>
        <dbReference type="RefSeq" id="XP_018479804.2"/>
    </source>
</evidence>
<dbReference type="InterPro" id="IPR036047">
    <property type="entry name" value="F-box-like_dom_sf"/>
</dbReference>
<protein>
    <submittedName>
        <fullName evidence="2">F-box/kelch-repeat protein At4g19930-like</fullName>
    </submittedName>
</protein>
<dbReference type="Pfam" id="PF00646">
    <property type="entry name" value="F-box"/>
    <property type="match status" value="1"/>
</dbReference>